<organism evidence="7 8">
    <name type="scientific">Neomesorhizobium albiziae</name>
    <dbReference type="NCBI Taxonomy" id="335020"/>
    <lineage>
        <taxon>Bacteria</taxon>
        <taxon>Pseudomonadati</taxon>
        <taxon>Pseudomonadota</taxon>
        <taxon>Alphaproteobacteria</taxon>
        <taxon>Hyphomicrobiales</taxon>
        <taxon>Phyllobacteriaceae</taxon>
        <taxon>Neomesorhizobium</taxon>
    </lineage>
</organism>
<keyword evidence="2" id="KW-0285">Flavoprotein</keyword>
<dbReference type="RefSeq" id="WP_149762458.1">
    <property type="nucleotide sequence ID" value="NZ_BSPE01000033.1"/>
</dbReference>
<evidence type="ECO:0000256" key="5">
    <source>
        <dbReference type="ARBA" id="ARBA00023033"/>
    </source>
</evidence>
<dbReference type="Pfam" id="PF01494">
    <property type="entry name" value="FAD_binding_3"/>
    <property type="match status" value="1"/>
</dbReference>
<evidence type="ECO:0000256" key="1">
    <source>
        <dbReference type="ARBA" id="ARBA00001974"/>
    </source>
</evidence>
<comment type="cofactor">
    <cofactor evidence="1">
        <name>FAD</name>
        <dbReference type="ChEBI" id="CHEBI:57692"/>
    </cofactor>
</comment>
<dbReference type="GO" id="GO:0071949">
    <property type="term" value="F:FAD binding"/>
    <property type="evidence" value="ECO:0007669"/>
    <property type="project" value="InterPro"/>
</dbReference>
<gene>
    <name evidence="7" type="ORF">SAMN04488498_11710</name>
</gene>
<dbReference type="InterPro" id="IPR036188">
    <property type="entry name" value="FAD/NAD-bd_sf"/>
</dbReference>
<evidence type="ECO:0000313" key="8">
    <source>
        <dbReference type="Proteomes" id="UP000323300"/>
    </source>
</evidence>
<dbReference type="OrthoDB" id="4230779at2"/>
<keyword evidence="3" id="KW-0274">FAD</keyword>
<reference evidence="7 8" key="1">
    <citation type="submission" date="2016-10" db="EMBL/GenBank/DDBJ databases">
        <authorList>
            <person name="Varghese N."/>
            <person name="Submissions S."/>
        </authorList>
    </citation>
    <scope>NUCLEOTIDE SEQUENCE [LARGE SCALE GENOMIC DNA]</scope>
    <source>
        <strain evidence="7 8">DSM 21822</strain>
    </source>
</reference>
<keyword evidence="5" id="KW-0503">Monooxygenase</keyword>
<dbReference type="InterPro" id="IPR050493">
    <property type="entry name" value="FAD-dep_Monooxygenase_BioMet"/>
</dbReference>
<dbReference type="AlphaFoldDB" id="A0A1I4DEU4"/>
<accession>A0A1I4DEU4</accession>
<dbReference type="EMBL" id="FOSL01000017">
    <property type="protein sequence ID" value="SFK90947.1"/>
    <property type="molecule type" value="Genomic_DNA"/>
</dbReference>
<dbReference type="PANTHER" id="PTHR13789:SF318">
    <property type="entry name" value="GERANYLGERANYL DIPHOSPHATE REDUCTASE"/>
    <property type="match status" value="1"/>
</dbReference>
<dbReference type="GO" id="GO:0004497">
    <property type="term" value="F:monooxygenase activity"/>
    <property type="evidence" value="ECO:0007669"/>
    <property type="project" value="UniProtKB-KW"/>
</dbReference>
<dbReference type="SUPFAM" id="SSF54373">
    <property type="entry name" value="FAD-linked reductases, C-terminal domain"/>
    <property type="match status" value="1"/>
</dbReference>
<dbReference type="PANTHER" id="PTHR13789">
    <property type="entry name" value="MONOOXYGENASE"/>
    <property type="match status" value="1"/>
</dbReference>
<evidence type="ECO:0000256" key="4">
    <source>
        <dbReference type="ARBA" id="ARBA00023002"/>
    </source>
</evidence>
<feature type="domain" description="FAD-binding" evidence="6">
    <location>
        <begin position="7"/>
        <end position="358"/>
    </location>
</feature>
<proteinExistence type="predicted"/>
<evidence type="ECO:0000256" key="2">
    <source>
        <dbReference type="ARBA" id="ARBA00022630"/>
    </source>
</evidence>
<dbReference type="Gene3D" id="3.50.50.60">
    <property type="entry name" value="FAD/NAD(P)-binding domain"/>
    <property type="match status" value="1"/>
</dbReference>
<name>A0A1I4DEU4_9HYPH</name>
<keyword evidence="4" id="KW-0560">Oxidoreductase</keyword>
<evidence type="ECO:0000313" key="7">
    <source>
        <dbReference type="EMBL" id="SFK90947.1"/>
    </source>
</evidence>
<dbReference type="SUPFAM" id="SSF51905">
    <property type="entry name" value="FAD/NAD(P)-binding domain"/>
    <property type="match status" value="1"/>
</dbReference>
<protein>
    <submittedName>
        <fullName evidence="7">Salicylate hydroxylase</fullName>
    </submittedName>
</protein>
<dbReference type="InterPro" id="IPR002938">
    <property type="entry name" value="FAD-bd"/>
</dbReference>
<dbReference type="Proteomes" id="UP000323300">
    <property type="component" value="Unassembled WGS sequence"/>
</dbReference>
<keyword evidence="8" id="KW-1185">Reference proteome</keyword>
<dbReference type="PRINTS" id="PR00420">
    <property type="entry name" value="RNGMNOXGNASE"/>
</dbReference>
<evidence type="ECO:0000256" key="3">
    <source>
        <dbReference type="ARBA" id="ARBA00022827"/>
    </source>
</evidence>
<evidence type="ECO:0000259" key="6">
    <source>
        <dbReference type="Pfam" id="PF01494"/>
    </source>
</evidence>
<sequence length="402" mass="42706">MKQPKKIVIAGAGIAGLTAALAFASKGFDVRVFERAEKLEEVGAGLQLSPNATRLLDRLGVLDLLRPLAVQPEAIVLRKAATLKDLAHVPLGEAAERRWEAPYLVAHRADLQAALLQKVLQVQAIELVTGMTFESVSVVHSAISVRVNSGADAASVETGLLVGADGVWSAARGLVNPAAVSRFVGELAWRTTISSDSDGGRMLAGIDAGNVVTAFLHPGAHMIVYPVRGGRAFNLVAFTPGERVADGWSAKAETTNLLNALRGSAAELIQLVQSSGPWTQWPVHAVDASGPWTREGQIALIGDAAHAMTPFAAQGAAMAIEDAVTLADAVSDARDNPAEALRRWEADRHLRVQRVARRGALNRFAWHARGPVALARDLFLKARSPDALAADVDWLYGWRPGV</sequence>